<feature type="domain" description="Novel STAND NTPase 1" evidence="5">
    <location>
        <begin position="211"/>
        <end position="613"/>
    </location>
</feature>
<dbReference type="PANTHER" id="PTHR24173">
    <property type="entry name" value="ANKYRIN REPEAT CONTAINING"/>
    <property type="match status" value="1"/>
</dbReference>
<evidence type="ECO:0000256" key="4">
    <source>
        <dbReference type="SAM" id="Phobius"/>
    </source>
</evidence>
<keyword evidence="4" id="KW-0472">Membrane</keyword>
<feature type="transmembrane region" description="Helical" evidence="4">
    <location>
        <begin position="808"/>
        <end position="837"/>
    </location>
</feature>
<dbReference type="Pfam" id="PF12796">
    <property type="entry name" value="Ank_2"/>
    <property type="match status" value="1"/>
</dbReference>
<dbReference type="Gene3D" id="1.25.40.20">
    <property type="entry name" value="Ankyrin repeat-containing domain"/>
    <property type="match status" value="1"/>
</dbReference>
<feature type="transmembrane region" description="Helical" evidence="4">
    <location>
        <begin position="657"/>
        <end position="683"/>
    </location>
</feature>
<dbReference type="SMART" id="SM00248">
    <property type="entry name" value="ANK"/>
    <property type="match status" value="4"/>
</dbReference>
<keyword evidence="2 3" id="KW-0040">ANK repeat</keyword>
<accession>A0A6C2UBB0</accession>
<dbReference type="InterPro" id="IPR027417">
    <property type="entry name" value="P-loop_NTPase"/>
</dbReference>
<keyword evidence="1" id="KW-0677">Repeat</keyword>
<evidence type="ECO:0000313" key="7">
    <source>
        <dbReference type="Proteomes" id="UP000366872"/>
    </source>
</evidence>
<dbReference type="Proteomes" id="UP000366872">
    <property type="component" value="Unassembled WGS sequence"/>
</dbReference>
<evidence type="ECO:0000313" key="6">
    <source>
        <dbReference type="EMBL" id="VGO17153.1"/>
    </source>
</evidence>
<feature type="transmembrane region" description="Helical" evidence="4">
    <location>
        <begin position="703"/>
        <end position="725"/>
    </location>
</feature>
<dbReference type="EMBL" id="CAAHFG010000004">
    <property type="protein sequence ID" value="VGO17153.1"/>
    <property type="molecule type" value="Genomic_DNA"/>
</dbReference>
<evidence type="ECO:0000256" key="2">
    <source>
        <dbReference type="ARBA" id="ARBA00023043"/>
    </source>
</evidence>
<proteinExistence type="predicted"/>
<feature type="transmembrane region" description="Helical" evidence="4">
    <location>
        <begin position="768"/>
        <end position="787"/>
    </location>
</feature>
<reference evidence="6 7" key="1">
    <citation type="submission" date="2019-04" db="EMBL/GenBank/DDBJ databases">
        <authorList>
            <person name="Van Vliet M D."/>
        </authorList>
    </citation>
    <scope>NUCLEOTIDE SEQUENCE [LARGE SCALE GENOMIC DNA]</scope>
    <source>
        <strain evidence="6 7">F1</strain>
    </source>
</reference>
<keyword evidence="7" id="KW-1185">Reference proteome</keyword>
<evidence type="ECO:0000259" key="5">
    <source>
        <dbReference type="Pfam" id="PF20703"/>
    </source>
</evidence>
<dbReference type="PROSITE" id="PS50297">
    <property type="entry name" value="ANK_REP_REGION"/>
    <property type="match status" value="2"/>
</dbReference>
<evidence type="ECO:0000256" key="3">
    <source>
        <dbReference type="PROSITE-ProRule" id="PRU00023"/>
    </source>
</evidence>
<evidence type="ECO:0000256" key="1">
    <source>
        <dbReference type="ARBA" id="ARBA00022737"/>
    </source>
</evidence>
<feature type="repeat" description="ANK" evidence="3">
    <location>
        <begin position="951"/>
        <end position="983"/>
    </location>
</feature>
<name>A0A6C2UBB0_PONDE</name>
<protein>
    <recommendedName>
        <fullName evidence="5">Novel STAND NTPase 1 domain-containing protein</fullName>
    </recommendedName>
</protein>
<dbReference type="Gene3D" id="3.40.50.300">
    <property type="entry name" value="P-loop containing nucleotide triphosphate hydrolases"/>
    <property type="match status" value="1"/>
</dbReference>
<dbReference type="PANTHER" id="PTHR24173:SF74">
    <property type="entry name" value="ANKYRIN REPEAT DOMAIN-CONTAINING PROTEIN 16"/>
    <property type="match status" value="1"/>
</dbReference>
<organism evidence="6 7">
    <name type="scientific">Pontiella desulfatans</name>
    <dbReference type="NCBI Taxonomy" id="2750659"/>
    <lineage>
        <taxon>Bacteria</taxon>
        <taxon>Pseudomonadati</taxon>
        <taxon>Kiritimatiellota</taxon>
        <taxon>Kiritimatiellia</taxon>
        <taxon>Kiritimatiellales</taxon>
        <taxon>Pontiellaceae</taxon>
        <taxon>Pontiella</taxon>
    </lineage>
</organism>
<gene>
    <name evidence="6" type="ORF">PDESU_05748</name>
</gene>
<dbReference type="Pfam" id="PF20703">
    <property type="entry name" value="nSTAND1"/>
    <property type="match status" value="1"/>
</dbReference>
<keyword evidence="4" id="KW-0812">Transmembrane</keyword>
<dbReference type="SUPFAM" id="SSF48403">
    <property type="entry name" value="Ankyrin repeat"/>
    <property type="match status" value="1"/>
</dbReference>
<feature type="repeat" description="ANK" evidence="3">
    <location>
        <begin position="880"/>
        <end position="913"/>
    </location>
</feature>
<sequence length="1339" mass="150539">MSSPSDVVEERRVVDTVVAELCERYASWVHIERVLWEKELLCANRGGFQDQIVPIEQTHLVVSILWSKIGYPLGEGKTEDIKPVFHPPTWQGRNPTGTELEIVRALQAYDDTPSSERFPDLLVYRKTGREPLVPIEEAEDASRQLRETRTFFDWLTKNESDGSFSAAFHQFESLNQFEELLKEHLPRWIEDRLGVGREQSKLHLTWPHGSPFRALEPFDVHHHPVFFGRQKETFGILERFRMLDEQGMAFLMVLGMSGSGKSSLIRAGVIARLDARRDERWCYAIMNPGLEANLAGALIEALHNETALPELSGNETLANIAKDSPQSLGLMVEDCLEAKEANLFLFIDQFEELFTGTRNAAERKAFARILLELARSKRVWVCATMRSDFYHRLEALPDLLDASGSDGLFHLQSPSLSAIDLIVRRPALAAGLRYEEIDGVGLDQAMIDDANGLGDCLPLLEFTLHRLYEVGYEDGILAYDEYESIGKIGGAVDQHARSVVASMDKEEQRALPRIFDELVGLDSDGKAVRQYPRRKFFGQDTPADRMIKRLVKERLLIAGEDAEHEPTVALAHDLLLVHWSEVGLHIEQNRERMQQRQWLRESARQWDAEHRNRALLLETDRLVDRAEIQWVYAGGALGDLERAFVEASVKRRGRKSVLGWVAIGTMDIILLVCMGILVAGIVFPSFRDVVVENDSMEIWVDFYATPLAILLAWMPALLFMGWLTWRKVMPVPSVKCVTTDLRVALVGLGLDLAGYATCFTDGTDLSDSLAFGIPVTLLWGLWIGNSLRTKRQIAGWSRKRNPIRRLNVLRVYFKPLLRGMVYAAATVFIIAIIAVAMEETSTEQAQWNLDKVMAESWNYNGGAMLSLVEDGAGVDTRNAYGSSPLHLAALYNDTATAQSLLDLHGADIDAVDKAGNTPLFLALQGSSTAHTNDVVWALLSHGADLEHRNYIGGTPLGFATELGKVDLTELLLRQGAETEVRTHLGATPAYSAAMNGHLHVLSLLWGCTQEEVARSLSASAQKQDGLDFDRLCCAAVWHRWKGALEESRRLYAAALALAETEGNGLEAFVLSEYAQTYFVVDPSAAAGIDLVERACEEESSGLMRENLVGNLLWHYVQGGRFDDANKRAQEMMPTLDESDPSPLWMNCAHALLFTGDKEGAREIYARHWNETFVDGRNWGNEAVSDWSQLEWLEVDTDILHSAKTEWEVHTPDLSFMRKPEGCDTGELKTLRDRMVGRWRCEELFEGRVFILEWTILPDGRCSYNFFRAADRSLHQTSYSTWKIGIHDGMNIWGEQGGIDGAVTLASIQFGADGDELVLTRAETTSQWNNFQQRLYRRIK</sequence>
<keyword evidence="4" id="KW-1133">Transmembrane helix</keyword>
<dbReference type="InterPro" id="IPR002110">
    <property type="entry name" value="Ankyrin_rpt"/>
</dbReference>
<dbReference type="PROSITE" id="PS50088">
    <property type="entry name" value="ANK_REPEAT"/>
    <property type="match status" value="3"/>
</dbReference>
<dbReference type="InterPro" id="IPR036770">
    <property type="entry name" value="Ankyrin_rpt-contain_sf"/>
</dbReference>
<dbReference type="SUPFAM" id="SSF52540">
    <property type="entry name" value="P-loop containing nucleoside triphosphate hydrolases"/>
    <property type="match status" value="1"/>
</dbReference>
<dbReference type="InterPro" id="IPR049052">
    <property type="entry name" value="nSTAND1"/>
</dbReference>
<feature type="repeat" description="ANK" evidence="3">
    <location>
        <begin position="914"/>
        <end position="950"/>
    </location>
</feature>